<evidence type="ECO:0000256" key="2">
    <source>
        <dbReference type="ARBA" id="ARBA00022475"/>
    </source>
</evidence>
<evidence type="ECO:0000256" key="9">
    <source>
        <dbReference type="HAMAP-Rule" id="MF_00161"/>
    </source>
</evidence>
<organism evidence="11 12">
    <name type="scientific">Maribrevibacterium harenarium</name>
    <dbReference type="NCBI Taxonomy" id="2589817"/>
    <lineage>
        <taxon>Bacteria</taxon>
        <taxon>Pseudomonadati</taxon>
        <taxon>Pseudomonadota</taxon>
        <taxon>Gammaproteobacteria</taxon>
        <taxon>Oceanospirillales</taxon>
        <taxon>Oceanospirillaceae</taxon>
        <taxon>Maribrevibacterium</taxon>
    </lineage>
</organism>
<sequence>MFMTAILKRVQRWWALAIAIYALDWITKQSVEASLHYGQEIPFLPFFDLTLRYNTGAAFSFLAEAGGWQRWFFSLIAIAVVVGISWRLSKIGHTHKLEALSLTLIMAGAIGNLHDRLAYGHVIDFLQFHWQSVWYFPAFNVADSAITVGVILMLVDSFRSGQKGKEHDSNK</sequence>
<keyword evidence="12" id="KW-1185">Reference proteome</keyword>
<comment type="function">
    <text evidence="9">This protein specifically catalyzes the removal of signal peptides from prolipoproteins.</text>
</comment>
<dbReference type="AlphaFoldDB" id="A0A501WRQ9"/>
<keyword evidence="11" id="KW-0449">Lipoprotein</keyword>
<evidence type="ECO:0000256" key="5">
    <source>
        <dbReference type="ARBA" id="ARBA00022750"/>
    </source>
</evidence>
<comment type="similarity">
    <text evidence="1 9 10">Belongs to the peptidase A8 family.</text>
</comment>
<dbReference type="UniPathway" id="UPA00665"/>
<feature type="active site" evidence="9">
    <location>
        <position position="124"/>
    </location>
</feature>
<keyword evidence="4 9" id="KW-0812">Transmembrane</keyword>
<evidence type="ECO:0000256" key="8">
    <source>
        <dbReference type="ARBA" id="ARBA00023136"/>
    </source>
</evidence>
<feature type="transmembrane region" description="Helical" evidence="9">
    <location>
        <begin position="12"/>
        <end position="27"/>
    </location>
</feature>
<evidence type="ECO:0000256" key="1">
    <source>
        <dbReference type="ARBA" id="ARBA00006139"/>
    </source>
</evidence>
<dbReference type="EC" id="3.4.23.36" evidence="9"/>
<dbReference type="GO" id="GO:0005886">
    <property type="term" value="C:plasma membrane"/>
    <property type="evidence" value="ECO:0007669"/>
    <property type="project" value="UniProtKB-SubCell"/>
</dbReference>
<comment type="pathway">
    <text evidence="9">Protein modification; lipoprotein biosynthesis (signal peptide cleavage).</text>
</comment>
<dbReference type="EMBL" id="VFRR01000021">
    <property type="protein sequence ID" value="TPE49967.1"/>
    <property type="molecule type" value="Genomic_DNA"/>
</dbReference>
<gene>
    <name evidence="9" type="primary">lspA</name>
    <name evidence="11" type="ORF">FJM67_10850</name>
</gene>
<keyword evidence="8 9" id="KW-0472">Membrane</keyword>
<dbReference type="Pfam" id="PF01252">
    <property type="entry name" value="Peptidase_A8"/>
    <property type="match status" value="1"/>
</dbReference>
<feature type="transmembrane region" description="Helical" evidence="9">
    <location>
        <begin position="71"/>
        <end position="88"/>
    </location>
</feature>
<keyword evidence="3 9" id="KW-0645">Protease</keyword>
<accession>A0A501WRQ9</accession>
<comment type="subcellular location">
    <subcellularLocation>
        <location evidence="9">Cell membrane</location>
        <topology evidence="9">Multi-pass membrane protein</topology>
    </subcellularLocation>
</comment>
<dbReference type="GO" id="GO:0006508">
    <property type="term" value="P:proteolysis"/>
    <property type="evidence" value="ECO:0007669"/>
    <property type="project" value="UniProtKB-KW"/>
</dbReference>
<keyword evidence="5 9" id="KW-0064">Aspartyl protease</keyword>
<dbReference type="NCBIfam" id="TIGR00077">
    <property type="entry name" value="lspA"/>
    <property type="match status" value="1"/>
</dbReference>
<evidence type="ECO:0000256" key="3">
    <source>
        <dbReference type="ARBA" id="ARBA00022670"/>
    </source>
</evidence>
<dbReference type="HAMAP" id="MF_00161">
    <property type="entry name" value="LspA"/>
    <property type="match status" value="1"/>
</dbReference>
<evidence type="ECO:0000256" key="4">
    <source>
        <dbReference type="ARBA" id="ARBA00022692"/>
    </source>
</evidence>
<evidence type="ECO:0000256" key="10">
    <source>
        <dbReference type="RuleBase" id="RU004181"/>
    </source>
</evidence>
<name>A0A501WRQ9_9GAMM</name>
<keyword evidence="6 9" id="KW-0378">Hydrolase</keyword>
<protein>
    <recommendedName>
        <fullName evidence="9">Lipoprotein signal peptidase</fullName>
        <ecNumber evidence="9">3.4.23.36</ecNumber>
    </recommendedName>
    <alternativeName>
        <fullName evidence="9">Prolipoprotein signal peptidase</fullName>
    </alternativeName>
    <alternativeName>
        <fullName evidence="9">Signal peptidase II</fullName>
        <shortName evidence="9">SPase II</shortName>
    </alternativeName>
</protein>
<feature type="transmembrane region" description="Helical" evidence="9">
    <location>
        <begin position="97"/>
        <end position="114"/>
    </location>
</feature>
<dbReference type="Proteomes" id="UP000315901">
    <property type="component" value="Unassembled WGS sequence"/>
</dbReference>
<feature type="active site" evidence="9">
    <location>
        <position position="143"/>
    </location>
</feature>
<dbReference type="OrthoDB" id="9810259at2"/>
<proteinExistence type="inferred from homology"/>
<feature type="transmembrane region" description="Helical" evidence="9">
    <location>
        <begin position="134"/>
        <end position="155"/>
    </location>
</feature>
<reference evidence="11 12" key="1">
    <citation type="submission" date="2019-06" db="EMBL/GenBank/DDBJ databases">
        <title>A novel bacterium of genus Marinomonas, isolated from coastal sand.</title>
        <authorList>
            <person name="Huang H."/>
            <person name="Mo K."/>
            <person name="Hu Y."/>
        </authorList>
    </citation>
    <scope>NUCLEOTIDE SEQUENCE [LARGE SCALE GENOMIC DNA]</scope>
    <source>
        <strain evidence="11 12">HB171799</strain>
    </source>
</reference>
<evidence type="ECO:0000313" key="12">
    <source>
        <dbReference type="Proteomes" id="UP000315901"/>
    </source>
</evidence>
<dbReference type="PRINTS" id="PR00781">
    <property type="entry name" value="LIPOSIGPTASE"/>
</dbReference>
<dbReference type="PANTHER" id="PTHR33695:SF1">
    <property type="entry name" value="LIPOPROTEIN SIGNAL PEPTIDASE"/>
    <property type="match status" value="1"/>
</dbReference>
<evidence type="ECO:0000256" key="6">
    <source>
        <dbReference type="ARBA" id="ARBA00022801"/>
    </source>
</evidence>
<dbReference type="InterPro" id="IPR001872">
    <property type="entry name" value="Peptidase_A8"/>
</dbReference>
<evidence type="ECO:0000256" key="7">
    <source>
        <dbReference type="ARBA" id="ARBA00022989"/>
    </source>
</evidence>
<comment type="caution">
    <text evidence="11">The sequence shown here is derived from an EMBL/GenBank/DDBJ whole genome shotgun (WGS) entry which is preliminary data.</text>
</comment>
<dbReference type="PANTHER" id="PTHR33695">
    <property type="entry name" value="LIPOPROTEIN SIGNAL PEPTIDASE"/>
    <property type="match status" value="1"/>
</dbReference>
<dbReference type="GO" id="GO:0004190">
    <property type="term" value="F:aspartic-type endopeptidase activity"/>
    <property type="evidence" value="ECO:0007669"/>
    <property type="project" value="UniProtKB-UniRule"/>
</dbReference>
<evidence type="ECO:0000313" key="11">
    <source>
        <dbReference type="EMBL" id="TPE49967.1"/>
    </source>
</evidence>
<keyword evidence="2 9" id="KW-1003">Cell membrane</keyword>
<keyword evidence="7 9" id="KW-1133">Transmembrane helix</keyword>
<comment type="catalytic activity">
    <reaction evidence="9">
        <text>Release of signal peptides from bacterial membrane prolipoproteins. Hydrolyzes -Xaa-Yaa-Zaa-|-(S,diacylglyceryl)Cys-, in which Xaa is hydrophobic (preferably Leu), and Yaa (Ala or Ser) and Zaa (Gly or Ala) have small, neutral side chains.</text>
        <dbReference type="EC" id="3.4.23.36"/>
    </reaction>
</comment>